<dbReference type="AlphaFoldDB" id="A0A317N9E7"/>
<evidence type="ECO:0000259" key="1">
    <source>
        <dbReference type="PROSITE" id="PS50943"/>
    </source>
</evidence>
<dbReference type="Pfam" id="PF01381">
    <property type="entry name" value="HTH_3"/>
    <property type="match status" value="1"/>
</dbReference>
<dbReference type="RefSeq" id="WP_110040052.1">
    <property type="nucleotide sequence ID" value="NZ_JARWQX010000127.1"/>
</dbReference>
<dbReference type="PROSITE" id="PS50943">
    <property type="entry name" value="HTH_CROC1"/>
    <property type="match status" value="1"/>
</dbReference>
<reference evidence="2 3" key="1">
    <citation type="submission" date="2018-05" db="EMBL/GenBank/DDBJ databases">
        <title>Genomic Encyclopedia of Type Strains, Phase IV (KMG-IV): sequencing the most valuable type-strain genomes for metagenomic binning, comparative biology and taxonomic classification.</title>
        <authorList>
            <person name="Goeker M."/>
        </authorList>
    </citation>
    <scope>NUCLEOTIDE SEQUENCE [LARGE SCALE GENOMIC DNA]</scope>
    <source>
        <strain evidence="2 3">DSM 44717</strain>
    </source>
</reference>
<dbReference type="InterPro" id="IPR010982">
    <property type="entry name" value="Lambda_DNA-bd_dom_sf"/>
</dbReference>
<dbReference type="SUPFAM" id="SSF47413">
    <property type="entry name" value="lambda repressor-like DNA-binding domains"/>
    <property type="match status" value="1"/>
</dbReference>
<evidence type="ECO:0000313" key="2">
    <source>
        <dbReference type="EMBL" id="PWV71739.1"/>
    </source>
</evidence>
<feature type="domain" description="HTH cro/C1-type" evidence="1">
    <location>
        <begin position="39"/>
        <end position="74"/>
    </location>
</feature>
<evidence type="ECO:0000313" key="3">
    <source>
        <dbReference type="Proteomes" id="UP000246410"/>
    </source>
</evidence>
<dbReference type="Proteomes" id="UP000246410">
    <property type="component" value="Unassembled WGS sequence"/>
</dbReference>
<protein>
    <submittedName>
        <fullName evidence="2">Helix-turn-helix protein</fullName>
    </submittedName>
</protein>
<dbReference type="InterPro" id="IPR001387">
    <property type="entry name" value="Cro/C1-type_HTH"/>
</dbReference>
<dbReference type="Gene3D" id="1.10.260.40">
    <property type="entry name" value="lambda repressor-like DNA-binding domains"/>
    <property type="match status" value="1"/>
</dbReference>
<organism evidence="2 3">
    <name type="scientific">Nocardia neocaledoniensis</name>
    <dbReference type="NCBI Taxonomy" id="236511"/>
    <lineage>
        <taxon>Bacteria</taxon>
        <taxon>Bacillati</taxon>
        <taxon>Actinomycetota</taxon>
        <taxon>Actinomycetes</taxon>
        <taxon>Mycobacteriales</taxon>
        <taxon>Nocardiaceae</taxon>
        <taxon>Nocardia</taxon>
    </lineage>
</organism>
<name>A0A317N9E7_9NOCA</name>
<keyword evidence="3" id="KW-1185">Reference proteome</keyword>
<dbReference type="CDD" id="cd00093">
    <property type="entry name" value="HTH_XRE"/>
    <property type="match status" value="1"/>
</dbReference>
<proteinExistence type="predicted"/>
<gene>
    <name evidence="2" type="ORF">DFR69_110223</name>
</gene>
<comment type="caution">
    <text evidence="2">The sequence shown here is derived from an EMBL/GenBank/DDBJ whole genome shotgun (WGS) entry which is preliminary data.</text>
</comment>
<dbReference type="EMBL" id="QGTL01000010">
    <property type="protein sequence ID" value="PWV71739.1"/>
    <property type="molecule type" value="Genomic_DNA"/>
</dbReference>
<dbReference type="GO" id="GO:0003677">
    <property type="term" value="F:DNA binding"/>
    <property type="evidence" value="ECO:0007669"/>
    <property type="project" value="InterPro"/>
</dbReference>
<sequence length="137" mass="15022">MTHFAARLNELFDNAAAPGAPQCTNRHVARTLRAAGHRISAPYLSQLRSGDRRNPSPKTVAALAEYFKVEPAYFFVTELPDPTADDHLIIGRLELAQPRALLTRVIGLSSESLDILVTMAERLRAGDGLLVDIHHDA</sequence>
<accession>A0A317N9E7</accession>